<dbReference type="GO" id="GO:0003677">
    <property type="term" value="F:DNA binding"/>
    <property type="evidence" value="ECO:0007669"/>
    <property type="project" value="InterPro"/>
</dbReference>
<comment type="caution">
    <text evidence="1">The sequence shown here is derived from an EMBL/GenBank/DDBJ whole genome shotgun (WGS) entry which is preliminary data.</text>
</comment>
<organism evidence="1 2">
    <name type="scientific">Salmonella enterica subsp. houtenae serovar 50:g,z51:-</name>
    <dbReference type="NCBI Taxonomy" id="1173947"/>
    <lineage>
        <taxon>Bacteria</taxon>
        <taxon>Pseudomonadati</taxon>
        <taxon>Pseudomonadota</taxon>
        <taxon>Gammaproteobacteria</taxon>
        <taxon>Enterobacterales</taxon>
        <taxon>Enterobacteriaceae</taxon>
        <taxon>Salmonella</taxon>
    </lineage>
</organism>
<dbReference type="EMBL" id="JWSP02000004">
    <property type="protein sequence ID" value="PNO35084.1"/>
    <property type="molecule type" value="Genomic_DNA"/>
</dbReference>
<gene>
    <name evidence="1" type="ORF">RK55_019125</name>
</gene>
<evidence type="ECO:0008006" key="3">
    <source>
        <dbReference type="Google" id="ProtNLM"/>
    </source>
</evidence>
<proteinExistence type="predicted"/>
<dbReference type="GO" id="GO:0006313">
    <property type="term" value="P:DNA transposition"/>
    <property type="evidence" value="ECO:0007669"/>
    <property type="project" value="InterPro"/>
</dbReference>
<sequence>MEFKLAMVEKSLQPDVSVALLARNNGINDNLLFPVSAPYRDFCRAARDSPVIIEDKVVPVVVEHSPALLPATSPPPAIPPKPGQVCEVAIGRARLKLSGNLTPAMLATLVRELKKRRR</sequence>
<dbReference type="GO" id="GO:0004803">
    <property type="term" value="F:transposase activity"/>
    <property type="evidence" value="ECO:0007669"/>
    <property type="project" value="InterPro"/>
</dbReference>
<reference evidence="2" key="1">
    <citation type="submission" date="2017-12" db="EMBL/GenBank/DDBJ databases">
        <title>FDA dAtabase for Regulatory Grade micrObial Sequences (FDA-ARGOS): Supporting development and validation of Infectious Disease Dx tests.</title>
        <authorList>
            <person name="Sichtig H."/>
            <person name="Tallon L."/>
            <person name="Sadzewicz L."/>
            <person name="Sengamalay N."/>
            <person name="Nagaraj S."/>
            <person name="Vavikolanu K."/>
            <person name="Aluvathingal J."/>
            <person name="Nadendla S."/>
            <person name="Pirone D.C."/>
            <person name="Hoffman M."/>
            <person name="Muruvanda T."/>
            <person name="Allard M."/>
            <person name="Evans P."/>
        </authorList>
    </citation>
    <scope>NUCLEOTIDE SEQUENCE [LARGE SCALE GENOMIC DNA]</scope>
    <source>
        <strain evidence="2">FDAARGOS_55</strain>
    </source>
</reference>
<protein>
    <recommendedName>
        <fullName evidence="3">Transposase</fullName>
    </recommendedName>
</protein>
<dbReference type="Proteomes" id="UP000236163">
    <property type="component" value="Unassembled WGS sequence"/>
</dbReference>
<name>A0A1J6Z6G8_SALHO</name>
<dbReference type="STRING" id="523831.SEHO0A_01562"/>
<dbReference type="AlphaFoldDB" id="A0A1J6Z6G8"/>
<evidence type="ECO:0000313" key="1">
    <source>
        <dbReference type="EMBL" id="PNO35084.1"/>
    </source>
</evidence>
<accession>A0A1J6Z6G8</accession>
<evidence type="ECO:0000313" key="2">
    <source>
        <dbReference type="Proteomes" id="UP000236163"/>
    </source>
</evidence>